<gene>
    <name evidence="3" type="ORF">A1507_05880</name>
</gene>
<dbReference type="InterPro" id="IPR024311">
    <property type="entry name" value="Lipocalin-like"/>
</dbReference>
<dbReference type="AlphaFoldDB" id="A0A177NP64"/>
<evidence type="ECO:0000313" key="4">
    <source>
        <dbReference type="Proteomes" id="UP000077857"/>
    </source>
</evidence>
<dbReference type="EMBL" id="LUUJ01000044">
    <property type="protein sequence ID" value="OAI19878.1"/>
    <property type="molecule type" value="Genomic_DNA"/>
</dbReference>
<feature type="signal peptide" evidence="1">
    <location>
        <begin position="1"/>
        <end position="20"/>
    </location>
</feature>
<accession>A0A177NP64</accession>
<keyword evidence="1" id="KW-0732">Signal</keyword>
<evidence type="ECO:0000256" key="1">
    <source>
        <dbReference type="SAM" id="SignalP"/>
    </source>
</evidence>
<organism evidence="3 4">
    <name type="scientific">Methylomonas koyamae</name>
    <dbReference type="NCBI Taxonomy" id="702114"/>
    <lineage>
        <taxon>Bacteria</taxon>
        <taxon>Pseudomonadati</taxon>
        <taxon>Pseudomonadota</taxon>
        <taxon>Gammaproteobacteria</taxon>
        <taxon>Methylococcales</taxon>
        <taxon>Methylococcaceae</taxon>
        <taxon>Methylomonas</taxon>
    </lineage>
</organism>
<evidence type="ECO:0000259" key="2">
    <source>
        <dbReference type="Pfam" id="PF13648"/>
    </source>
</evidence>
<dbReference type="RefSeq" id="WP_064039300.1">
    <property type="nucleotide sequence ID" value="NZ_LUUJ01000044.1"/>
</dbReference>
<protein>
    <recommendedName>
        <fullName evidence="2">Lipocalin-like domain-containing protein</fullName>
    </recommendedName>
</protein>
<dbReference type="Pfam" id="PF13648">
    <property type="entry name" value="Lipocalin_4"/>
    <property type="match status" value="1"/>
</dbReference>
<comment type="caution">
    <text evidence="3">The sequence shown here is derived from an EMBL/GenBank/DDBJ whole genome shotgun (WGS) entry which is preliminary data.</text>
</comment>
<feature type="domain" description="Lipocalin-like" evidence="2">
    <location>
        <begin position="30"/>
        <end position="102"/>
    </location>
</feature>
<evidence type="ECO:0000313" key="3">
    <source>
        <dbReference type="EMBL" id="OAI19878.1"/>
    </source>
</evidence>
<proteinExistence type="predicted"/>
<reference evidence="3 4" key="1">
    <citation type="submission" date="2016-03" db="EMBL/GenBank/DDBJ databases">
        <authorList>
            <person name="Ploux O."/>
        </authorList>
    </citation>
    <scope>NUCLEOTIDE SEQUENCE [LARGE SCALE GENOMIC DNA]</scope>
    <source>
        <strain evidence="3 4">R-45378</strain>
    </source>
</reference>
<dbReference type="Proteomes" id="UP000077857">
    <property type="component" value="Unassembled WGS sequence"/>
</dbReference>
<feature type="chain" id="PRO_5008069376" description="Lipocalin-like domain-containing protein" evidence="1">
    <location>
        <begin position="21"/>
        <end position="130"/>
    </location>
</feature>
<dbReference type="OrthoDB" id="5573159at2"/>
<name>A0A177NP64_9GAMM</name>
<sequence>MPFLKHLGLLLFSASFAAGAAEIPLTQADLLGTWQIEKESVNADGSGARGLNTTWTFRNDGTMEGISQENDSHARIEQLKAVLNYSVEDGKLKKQAAPGRSKMETCAATAKDGNKMVLKCQSIYFFMTKK</sequence>